<dbReference type="InterPro" id="IPR029035">
    <property type="entry name" value="DHS-like_NAD/FAD-binding_dom"/>
</dbReference>
<dbReference type="Proteomes" id="UP001239267">
    <property type="component" value="Unassembled WGS sequence"/>
</dbReference>
<organism evidence="1 2">
    <name type="scientific">Pseudarthrobacter niigatensis</name>
    <dbReference type="NCBI Taxonomy" id="369935"/>
    <lineage>
        <taxon>Bacteria</taxon>
        <taxon>Bacillati</taxon>
        <taxon>Actinomycetota</taxon>
        <taxon>Actinomycetes</taxon>
        <taxon>Micrococcales</taxon>
        <taxon>Micrococcaceae</taxon>
        <taxon>Pseudarthrobacter</taxon>
    </lineage>
</organism>
<dbReference type="Pfam" id="PF13289">
    <property type="entry name" value="SIR2_2"/>
    <property type="match status" value="1"/>
</dbReference>
<dbReference type="EMBL" id="JAUSTB010000003">
    <property type="protein sequence ID" value="MDQ0145223.1"/>
    <property type="molecule type" value="Genomic_DNA"/>
</dbReference>
<dbReference type="RefSeq" id="WP_307357862.1">
    <property type="nucleotide sequence ID" value="NZ_JAUSTB010000003.1"/>
</dbReference>
<evidence type="ECO:0000313" key="2">
    <source>
        <dbReference type="Proteomes" id="UP001239267"/>
    </source>
</evidence>
<sequence length="294" mass="32350">MTIATASAASLLTKWPDNLVQRIIAEDWALVIGAGLSRNASNGHSSPLGWKQLIEQLSATFTSGDERKLVDELVRLGQFLDAAEVVKQSAVAAGKEHDFRAMIRAATDGAVGAPFKASQLHEKIINELAPSLIITTNYDRLIERASDHGYSVHRPGDLNLGADVRTGTPALVKPHGTVDDLSNIVLTRSDYATIRHRAAELYRVMEAIFLTKTCLFIGYSFQDPDLMLLLENSFGGASRAGAHYWLAPSDGPMYLQRLFQEHYGIEMITYDPRDSHVEMKSMIEALCFTVSSSR</sequence>
<name>A0AAJ1ST22_9MICC</name>
<evidence type="ECO:0008006" key="3">
    <source>
        <dbReference type="Google" id="ProtNLM"/>
    </source>
</evidence>
<comment type="caution">
    <text evidence="1">The sequence shown here is derived from an EMBL/GenBank/DDBJ whole genome shotgun (WGS) entry which is preliminary data.</text>
</comment>
<gene>
    <name evidence="1" type="ORF">J2T23_001113</name>
</gene>
<protein>
    <recommendedName>
        <fullName evidence="3">SIR2-like protein</fullName>
    </recommendedName>
</protein>
<accession>A0AAJ1ST22</accession>
<keyword evidence="2" id="KW-1185">Reference proteome</keyword>
<dbReference type="AlphaFoldDB" id="A0AAJ1ST22"/>
<dbReference type="SUPFAM" id="SSF52467">
    <property type="entry name" value="DHS-like NAD/FAD-binding domain"/>
    <property type="match status" value="1"/>
</dbReference>
<proteinExistence type="predicted"/>
<evidence type="ECO:0000313" key="1">
    <source>
        <dbReference type="EMBL" id="MDQ0145223.1"/>
    </source>
</evidence>
<reference evidence="1 2" key="1">
    <citation type="submission" date="2023-07" db="EMBL/GenBank/DDBJ databases">
        <title>Sorghum-associated microbial communities from plants grown in Nebraska, USA.</title>
        <authorList>
            <person name="Schachtman D."/>
        </authorList>
    </citation>
    <scope>NUCLEOTIDE SEQUENCE [LARGE SCALE GENOMIC DNA]</scope>
    <source>
        <strain evidence="1 2">DS1001</strain>
    </source>
</reference>